<dbReference type="EMBL" id="BLIP01000001">
    <property type="protein sequence ID" value="GFE21201.1"/>
    <property type="molecule type" value="Genomic_DNA"/>
</dbReference>
<gene>
    <name evidence="1" type="ORF">Sliba_16540</name>
    <name evidence="2" type="ORF">STRLI_001674</name>
</gene>
<dbReference type="RefSeq" id="WP_159485354.1">
    <property type="nucleotide sequence ID" value="NZ_BLIP01000001.1"/>
</dbReference>
<name>A0A640TFB6_STRNI</name>
<protein>
    <submittedName>
        <fullName evidence="1">Uncharacterized protein</fullName>
    </submittedName>
</protein>
<reference evidence="1 3" key="1">
    <citation type="submission" date="2019-12" db="EMBL/GenBank/DDBJ databases">
        <title>Whole genome shotgun sequence of Streptomyces libani subsp. libani NBRC 13452.</title>
        <authorList>
            <person name="Ichikawa N."/>
            <person name="Kimura A."/>
            <person name="Kitahashi Y."/>
            <person name="Komaki H."/>
            <person name="Tamura T."/>
        </authorList>
    </citation>
    <scope>NUCLEOTIDE SEQUENCE [LARGE SCALE GENOMIC DNA]</scope>
    <source>
        <strain evidence="1 3">NBRC 13452</strain>
    </source>
</reference>
<dbReference type="AlphaFoldDB" id="A0A640TFB6"/>
<dbReference type="Proteomes" id="UP000429552">
    <property type="component" value="Unassembled WGS sequence"/>
</dbReference>
<organism evidence="1 3">
    <name type="scientific">Streptomyces nigrescens</name>
    <dbReference type="NCBI Taxonomy" id="1920"/>
    <lineage>
        <taxon>Bacteria</taxon>
        <taxon>Bacillati</taxon>
        <taxon>Actinomycetota</taxon>
        <taxon>Actinomycetes</taxon>
        <taxon>Kitasatosporales</taxon>
        <taxon>Streptomycetaceae</taxon>
        <taxon>Streptomyces</taxon>
    </lineage>
</organism>
<evidence type="ECO:0000313" key="4">
    <source>
        <dbReference type="Proteomes" id="UP001210609"/>
    </source>
</evidence>
<accession>A0A640TFB6</accession>
<evidence type="ECO:0000313" key="1">
    <source>
        <dbReference type="EMBL" id="GFE21201.1"/>
    </source>
</evidence>
<proteinExistence type="predicted"/>
<keyword evidence="4" id="KW-1185">Reference proteome</keyword>
<sequence>MTYKARRGDRSRQAGAGFLAEPSKTLSDANTNLAELVVLDGADINAGPIARTVRRE</sequence>
<reference evidence="2 4" key="2">
    <citation type="submission" date="2022-12" db="EMBL/GenBank/DDBJ databases">
        <authorList>
            <person name="Ruckert C."/>
            <person name="Busche T."/>
            <person name="Kalinowski J."/>
            <person name="Wittmann C."/>
        </authorList>
    </citation>
    <scope>NUCLEOTIDE SEQUENCE [LARGE SCALE GENOMIC DNA]</scope>
    <source>
        <strain evidence="2 4">DSM 40555</strain>
    </source>
</reference>
<dbReference type="Proteomes" id="UP001210609">
    <property type="component" value="Chromosome"/>
</dbReference>
<evidence type="ECO:0000313" key="3">
    <source>
        <dbReference type="Proteomes" id="UP000429552"/>
    </source>
</evidence>
<dbReference type="EMBL" id="CP114202">
    <property type="protein sequence ID" value="WAT95901.1"/>
    <property type="molecule type" value="Genomic_DNA"/>
</dbReference>
<evidence type="ECO:0000313" key="2">
    <source>
        <dbReference type="EMBL" id="WAT95901.1"/>
    </source>
</evidence>